<dbReference type="InterPro" id="IPR027417">
    <property type="entry name" value="P-loop_NTPase"/>
</dbReference>
<dbReference type="PANTHER" id="PTHR10492:SF57">
    <property type="entry name" value="ATP-DEPENDENT DNA HELICASE"/>
    <property type="match status" value="1"/>
</dbReference>
<dbReference type="AlphaFoldDB" id="A0AAD8NBV6"/>
<sequence length="217" mass="24587">MRLRQGNNDEEISALKNFVDWVLQIGNGSIKIPTYGLCDYLEDDIIIPPQFCDSEMSNDVENMISWTYPEFLQNYKFPQYINERAILTPTNQIVGHLNSVVVDTIPGDHVSYFSVDQAEDFGGTATDLSFAFPPEYLNSITIPGLPPHELKLKEGVAVMLMRNLNQTLGHCNGTRMMVTKCFKQFVECEVICGAFVGTNILFHEWNYVLQKLSFLSS</sequence>
<dbReference type="Proteomes" id="UP001237642">
    <property type="component" value="Unassembled WGS sequence"/>
</dbReference>
<name>A0AAD8NBV6_9APIA</name>
<keyword evidence="2" id="KW-0067">ATP-binding</keyword>
<dbReference type="EMBL" id="JAUIZM010000001">
    <property type="protein sequence ID" value="KAK1402033.1"/>
    <property type="molecule type" value="Genomic_DNA"/>
</dbReference>
<dbReference type="SUPFAM" id="SSF52540">
    <property type="entry name" value="P-loop containing nucleoside triphosphate hydrolases"/>
    <property type="match status" value="1"/>
</dbReference>
<keyword evidence="2" id="KW-0378">Hydrolase</keyword>
<dbReference type="GO" id="GO:0004386">
    <property type="term" value="F:helicase activity"/>
    <property type="evidence" value="ECO:0007669"/>
    <property type="project" value="UniProtKB-KW"/>
</dbReference>
<protein>
    <submittedName>
        <fullName evidence="2">ATP-dependent DNA helicase</fullName>
    </submittedName>
</protein>
<dbReference type="Pfam" id="PF21530">
    <property type="entry name" value="Pif1_2B_dom"/>
    <property type="match status" value="1"/>
</dbReference>
<keyword evidence="2" id="KW-0547">Nucleotide-binding</keyword>
<evidence type="ECO:0000313" key="3">
    <source>
        <dbReference type="Proteomes" id="UP001237642"/>
    </source>
</evidence>
<dbReference type="InterPro" id="IPR049163">
    <property type="entry name" value="Pif1-like_2B_dom"/>
</dbReference>
<dbReference type="PANTHER" id="PTHR10492">
    <property type="match status" value="1"/>
</dbReference>
<proteinExistence type="predicted"/>
<gene>
    <name evidence="2" type="ORF">POM88_001638</name>
</gene>
<evidence type="ECO:0000259" key="1">
    <source>
        <dbReference type="Pfam" id="PF21530"/>
    </source>
</evidence>
<comment type="caution">
    <text evidence="2">The sequence shown here is derived from an EMBL/GenBank/DDBJ whole genome shotgun (WGS) entry which is preliminary data.</text>
</comment>
<keyword evidence="2" id="KW-0347">Helicase</keyword>
<evidence type="ECO:0000313" key="2">
    <source>
        <dbReference type="EMBL" id="KAK1402033.1"/>
    </source>
</evidence>
<feature type="domain" description="DNA helicase Pif1-like 2B" evidence="1">
    <location>
        <begin position="135"/>
        <end position="180"/>
    </location>
</feature>
<keyword evidence="3" id="KW-1185">Reference proteome</keyword>
<accession>A0AAD8NBV6</accession>
<organism evidence="2 3">
    <name type="scientific">Heracleum sosnowskyi</name>
    <dbReference type="NCBI Taxonomy" id="360622"/>
    <lineage>
        <taxon>Eukaryota</taxon>
        <taxon>Viridiplantae</taxon>
        <taxon>Streptophyta</taxon>
        <taxon>Embryophyta</taxon>
        <taxon>Tracheophyta</taxon>
        <taxon>Spermatophyta</taxon>
        <taxon>Magnoliopsida</taxon>
        <taxon>eudicotyledons</taxon>
        <taxon>Gunneridae</taxon>
        <taxon>Pentapetalae</taxon>
        <taxon>asterids</taxon>
        <taxon>campanulids</taxon>
        <taxon>Apiales</taxon>
        <taxon>Apiaceae</taxon>
        <taxon>Apioideae</taxon>
        <taxon>apioid superclade</taxon>
        <taxon>Tordylieae</taxon>
        <taxon>Tordyliinae</taxon>
        <taxon>Heracleum</taxon>
    </lineage>
</organism>
<reference evidence="2" key="1">
    <citation type="submission" date="2023-02" db="EMBL/GenBank/DDBJ databases">
        <title>Genome of toxic invasive species Heracleum sosnowskyi carries increased number of genes despite the absence of recent whole-genome duplications.</title>
        <authorList>
            <person name="Schelkunov M."/>
            <person name="Shtratnikova V."/>
            <person name="Makarenko M."/>
            <person name="Klepikova A."/>
            <person name="Omelchenko D."/>
            <person name="Novikova G."/>
            <person name="Obukhova E."/>
            <person name="Bogdanov V."/>
            <person name="Penin A."/>
            <person name="Logacheva M."/>
        </authorList>
    </citation>
    <scope>NUCLEOTIDE SEQUENCE</scope>
    <source>
        <strain evidence="2">Hsosn_3</strain>
        <tissue evidence="2">Leaf</tissue>
    </source>
</reference>
<reference evidence="2" key="2">
    <citation type="submission" date="2023-05" db="EMBL/GenBank/DDBJ databases">
        <authorList>
            <person name="Schelkunov M.I."/>
        </authorList>
    </citation>
    <scope>NUCLEOTIDE SEQUENCE</scope>
    <source>
        <strain evidence="2">Hsosn_3</strain>
        <tissue evidence="2">Leaf</tissue>
    </source>
</reference>